<reference evidence="2 3" key="1">
    <citation type="submission" date="2018-11" db="EMBL/GenBank/DDBJ databases">
        <authorList>
            <consortium name="Pathogen Informatics"/>
        </authorList>
    </citation>
    <scope>NUCLEOTIDE SEQUENCE [LARGE SCALE GENOMIC DNA]</scope>
</reference>
<dbReference type="Gene3D" id="2.130.10.10">
    <property type="entry name" value="YVTN repeat-like/Quinoprotein amine dehydrogenase"/>
    <property type="match status" value="1"/>
</dbReference>
<feature type="repeat" description="WD" evidence="1">
    <location>
        <begin position="120"/>
        <end position="153"/>
    </location>
</feature>
<evidence type="ECO:0000313" key="2">
    <source>
        <dbReference type="EMBL" id="VDN38013.1"/>
    </source>
</evidence>
<dbReference type="PANTHER" id="PTHR44099">
    <property type="entry name" value="RABCONNECTIN-3B, ISOFORM A"/>
    <property type="match status" value="1"/>
</dbReference>
<evidence type="ECO:0000313" key="3">
    <source>
        <dbReference type="Proteomes" id="UP000281553"/>
    </source>
</evidence>
<name>A0A3P7NLT8_DIBLA</name>
<dbReference type="InterPro" id="IPR049916">
    <property type="entry name" value="WDR72-like"/>
</dbReference>
<sequence length="153" mass="17233">MECYLPDFEEESGSAAAAAASNMQPQLPLLRARSELICLFEGVCQRRPADLLPILPELVEVLLVCVDRIRLKERGLDITFPALQRFRNVDSHTRAQKICVGGANGSLTFFDFKTGRYFYTQAHDGSVTAVKFSSDGRQMASYSLNENRLRLWQ</sequence>
<organism evidence="2 3">
    <name type="scientific">Dibothriocephalus latus</name>
    <name type="common">Fish tapeworm</name>
    <name type="synonym">Diphyllobothrium latum</name>
    <dbReference type="NCBI Taxonomy" id="60516"/>
    <lineage>
        <taxon>Eukaryota</taxon>
        <taxon>Metazoa</taxon>
        <taxon>Spiralia</taxon>
        <taxon>Lophotrochozoa</taxon>
        <taxon>Platyhelminthes</taxon>
        <taxon>Cestoda</taxon>
        <taxon>Eucestoda</taxon>
        <taxon>Diphyllobothriidea</taxon>
        <taxon>Diphyllobothriidae</taxon>
        <taxon>Dibothriocephalus</taxon>
    </lineage>
</organism>
<proteinExistence type="predicted"/>
<dbReference type="InterPro" id="IPR011047">
    <property type="entry name" value="Quinoprotein_ADH-like_sf"/>
</dbReference>
<dbReference type="GO" id="GO:0005737">
    <property type="term" value="C:cytoplasm"/>
    <property type="evidence" value="ECO:0007669"/>
    <property type="project" value="TreeGrafter"/>
</dbReference>
<dbReference type="PANTHER" id="PTHR44099:SF4">
    <property type="entry name" value="RABCONNECTIN-3B, ISOFORM A"/>
    <property type="match status" value="1"/>
</dbReference>
<dbReference type="PROSITE" id="PS50294">
    <property type="entry name" value="WD_REPEATS_REGION"/>
    <property type="match status" value="1"/>
</dbReference>
<dbReference type="OrthoDB" id="338622at2759"/>
<dbReference type="AlphaFoldDB" id="A0A3P7NLT8"/>
<dbReference type="InterPro" id="IPR015943">
    <property type="entry name" value="WD40/YVTN_repeat-like_dom_sf"/>
</dbReference>
<protein>
    <submittedName>
        <fullName evidence="2">Uncharacterized protein</fullName>
    </submittedName>
</protein>
<keyword evidence="1" id="KW-0853">WD repeat</keyword>
<gene>
    <name evidence="2" type="ORF">DILT_LOCUS17498</name>
</gene>
<dbReference type="SUPFAM" id="SSF50998">
    <property type="entry name" value="Quinoprotein alcohol dehydrogenase-like"/>
    <property type="match status" value="1"/>
</dbReference>
<dbReference type="Proteomes" id="UP000281553">
    <property type="component" value="Unassembled WGS sequence"/>
</dbReference>
<accession>A0A3P7NLT8</accession>
<dbReference type="InterPro" id="IPR001680">
    <property type="entry name" value="WD40_rpt"/>
</dbReference>
<keyword evidence="3" id="KW-1185">Reference proteome</keyword>
<feature type="non-terminal residue" evidence="2">
    <location>
        <position position="153"/>
    </location>
</feature>
<dbReference type="PROSITE" id="PS50082">
    <property type="entry name" value="WD_REPEATS_2"/>
    <property type="match status" value="1"/>
</dbReference>
<dbReference type="EMBL" id="UYRU01092245">
    <property type="protein sequence ID" value="VDN38013.1"/>
    <property type="molecule type" value="Genomic_DNA"/>
</dbReference>
<evidence type="ECO:0000256" key="1">
    <source>
        <dbReference type="PROSITE-ProRule" id="PRU00221"/>
    </source>
</evidence>